<sequence length="226" mass="25141">MSPEGTTTDVTLSGLDPADKRVLCSAICHCNNVAPASSGRRLKQSCVSKRLRALDELLHHRSPYKPEQPYDMTRQPPAPVMARDIETKPHRSLPSWVRWIWPRDPEHPPYRRGTGMAVQPDVVVVRNPNALPTQDNIKQIVEIKFPGDTWGSLQRQRYEEIAGDPSKVVELDPDECDCASLERQTQETLENSEQASKVAALLMALLSLLTKGRAGRPPSPMPAPAI</sequence>
<dbReference type="EMBL" id="JACCKA010000062">
    <property type="protein sequence ID" value="NZA26835.1"/>
    <property type="molecule type" value="Genomic_DNA"/>
</dbReference>
<evidence type="ECO:0000313" key="6">
    <source>
        <dbReference type="Proteomes" id="UP000578091"/>
    </source>
</evidence>
<dbReference type="GO" id="GO:0004518">
    <property type="term" value="F:nuclease activity"/>
    <property type="evidence" value="ECO:0007669"/>
    <property type="project" value="UniProtKB-KW"/>
</dbReference>
<keyword evidence="6" id="KW-1185">Reference proteome</keyword>
<dbReference type="AlphaFoldDB" id="A0A853JDC1"/>
<evidence type="ECO:0000313" key="5">
    <source>
        <dbReference type="EMBL" id="NZA26835.1"/>
    </source>
</evidence>
<keyword evidence="2" id="KW-0540">Nuclease</keyword>
<dbReference type="InterPro" id="IPR014883">
    <property type="entry name" value="VRR_NUC"/>
</dbReference>
<comment type="cofactor">
    <cofactor evidence="1">
        <name>Mg(2+)</name>
        <dbReference type="ChEBI" id="CHEBI:18420"/>
    </cofactor>
</comment>
<organism evidence="5 6">
    <name type="scientific">Luteimonas salinisoli</name>
    <dbReference type="NCBI Taxonomy" id="2752307"/>
    <lineage>
        <taxon>Bacteria</taxon>
        <taxon>Pseudomonadati</taxon>
        <taxon>Pseudomonadota</taxon>
        <taxon>Gammaproteobacteria</taxon>
        <taxon>Lysobacterales</taxon>
        <taxon>Lysobacteraceae</taxon>
        <taxon>Luteimonas</taxon>
    </lineage>
</organism>
<evidence type="ECO:0000256" key="2">
    <source>
        <dbReference type="ARBA" id="ARBA00022722"/>
    </source>
</evidence>
<evidence type="ECO:0000256" key="3">
    <source>
        <dbReference type="ARBA" id="ARBA00022801"/>
    </source>
</evidence>
<feature type="domain" description="VRR-NUC" evidence="4">
    <location>
        <begin position="61"/>
        <end position="175"/>
    </location>
</feature>
<keyword evidence="3" id="KW-0378">Hydrolase</keyword>
<dbReference type="Proteomes" id="UP000578091">
    <property type="component" value="Unassembled WGS sequence"/>
</dbReference>
<gene>
    <name evidence="5" type="ORF">H0E84_10605</name>
</gene>
<evidence type="ECO:0000259" key="4">
    <source>
        <dbReference type="SMART" id="SM00990"/>
    </source>
</evidence>
<proteinExistence type="predicted"/>
<evidence type="ECO:0000256" key="1">
    <source>
        <dbReference type="ARBA" id="ARBA00001946"/>
    </source>
</evidence>
<reference evidence="5 6" key="1">
    <citation type="submission" date="2020-07" db="EMBL/GenBank/DDBJ databases">
        <title>Luteimonas sp. SJ-92.</title>
        <authorList>
            <person name="Huang X.-X."/>
            <person name="Xu L."/>
            <person name="Sun J.-Q."/>
        </authorList>
    </citation>
    <scope>NUCLEOTIDE SEQUENCE [LARGE SCALE GENOMIC DNA]</scope>
    <source>
        <strain evidence="5 6">SJ-92</strain>
    </source>
</reference>
<protein>
    <submittedName>
        <fullName evidence="5">VRR-NUC domain-containing protein</fullName>
    </submittedName>
</protein>
<accession>A0A853JDC1</accession>
<name>A0A853JDC1_9GAMM</name>
<dbReference type="SMART" id="SM00990">
    <property type="entry name" value="VRR_NUC"/>
    <property type="match status" value="1"/>
</dbReference>
<comment type="caution">
    <text evidence="5">The sequence shown here is derived from an EMBL/GenBank/DDBJ whole genome shotgun (WGS) entry which is preliminary data.</text>
</comment>
<dbReference type="GO" id="GO:0016788">
    <property type="term" value="F:hydrolase activity, acting on ester bonds"/>
    <property type="evidence" value="ECO:0007669"/>
    <property type="project" value="InterPro"/>
</dbReference>